<dbReference type="Pfam" id="PF10066">
    <property type="entry name" value="DUF2304"/>
    <property type="match status" value="1"/>
</dbReference>
<dbReference type="InterPro" id="IPR019277">
    <property type="entry name" value="DUF2304"/>
</dbReference>
<comment type="caution">
    <text evidence="2">The sequence shown here is derived from an EMBL/GenBank/DDBJ whole genome shotgun (WGS) entry which is preliminary data.</text>
</comment>
<evidence type="ECO:0000313" key="2">
    <source>
        <dbReference type="EMBL" id="MEJ1091089.1"/>
    </source>
</evidence>
<keyword evidence="3" id="KW-1185">Reference proteome</keyword>
<keyword evidence="1" id="KW-1133">Transmembrane helix</keyword>
<keyword evidence="1" id="KW-0472">Membrane</keyword>
<organism evidence="2 3">
    <name type="scientific">Microbacterium istanbulense</name>
    <dbReference type="NCBI Taxonomy" id="3122049"/>
    <lineage>
        <taxon>Bacteria</taxon>
        <taxon>Bacillati</taxon>
        <taxon>Actinomycetota</taxon>
        <taxon>Actinomycetes</taxon>
        <taxon>Micrococcales</taxon>
        <taxon>Microbacteriaceae</taxon>
        <taxon>Microbacterium</taxon>
    </lineage>
</organism>
<evidence type="ECO:0000313" key="3">
    <source>
        <dbReference type="Proteomes" id="UP001366085"/>
    </source>
</evidence>
<feature type="transmembrane region" description="Helical" evidence="1">
    <location>
        <begin position="67"/>
        <end position="84"/>
    </location>
</feature>
<keyword evidence="1" id="KW-0812">Transmembrane</keyword>
<protein>
    <submittedName>
        <fullName evidence="2">DUF2304 domain-containing protein</fullName>
    </submittedName>
</protein>
<name>A0ABU8LIF8_9MICO</name>
<gene>
    <name evidence="2" type="ORF">WDU93_05225</name>
</gene>
<dbReference type="Proteomes" id="UP001366085">
    <property type="component" value="Unassembled WGS sequence"/>
</dbReference>
<dbReference type="RefSeq" id="WP_337318289.1">
    <property type="nucleotide sequence ID" value="NZ_JBBDGN010000003.1"/>
</dbReference>
<reference evidence="2 3" key="1">
    <citation type="submission" date="2024-02" db="EMBL/GenBank/DDBJ databases">
        <authorList>
            <person name="Saticioglu I.B."/>
        </authorList>
    </citation>
    <scope>NUCLEOTIDE SEQUENCE [LARGE SCALE GENOMIC DNA]</scope>
    <source>
        <strain evidence="2 3">Mu-43</strain>
    </source>
</reference>
<feature type="transmembrane region" description="Helical" evidence="1">
    <location>
        <begin position="34"/>
        <end position="55"/>
    </location>
</feature>
<sequence length="120" mass="13608">MWIQILLIAAIVLLAFFMMRRTGADSHLAIRRLLLGVFVLIAVLSVLFPQWLTWLAQLIGVGRGTDLVLYGLIVMFLAFVYTQYRRNAQLQRQLTLLSRRIALLDATEQTEATGSSLDED</sequence>
<evidence type="ECO:0000256" key="1">
    <source>
        <dbReference type="SAM" id="Phobius"/>
    </source>
</evidence>
<dbReference type="EMBL" id="JBBDGN010000003">
    <property type="protein sequence ID" value="MEJ1091089.1"/>
    <property type="molecule type" value="Genomic_DNA"/>
</dbReference>
<proteinExistence type="predicted"/>
<accession>A0ABU8LIF8</accession>